<reference evidence="2 3" key="1">
    <citation type="submission" date="2016-10" db="EMBL/GenBank/DDBJ databases">
        <authorList>
            <person name="de Groot N.N."/>
        </authorList>
    </citation>
    <scope>NUCLEOTIDE SEQUENCE [LARGE SCALE GENOMIC DNA]</scope>
    <source>
        <strain evidence="2 3">CGMCC 4.2026</strain>
    </source>
</reference>
<gene>
    <name evidence="2" type="ORF">SAMN05216267_10393</name>
</gene>
<evidence type="ECO:0000313" key="3">
    <source>
        <dbReference type="Proteomes" id="UP000181951"/>
    </source>
</evidence>
<accession>A0A1H8S3G0</accession>
<proteinExistence type="predicted"/>
<dbReference type="Proteomes" id="UP000181951">
    <property type="component" value="Unassembled WGS sequence"/>
</dbReference>
<dbReference type="InterPro" id="IPR013328">
    <property type="entry name" value="6PGD_dom2"/>
</dbReference>
<dbReference type="InterPro" id="IPR006109">
    <property type="entry name" value="G3P_DH_NAD-dep_C"/>
</dbReference>
<dbReference type="SUPFAM" id="SSF48179">
    <property type="entry name" value="6-phosphogluconate dehydrogenase C-terminal domain-like"/>
    <property type="match status" value="1"/>
</dbReference>
<evidence type="ECO:0000313" key="2">
    <source>
        <dbReference type="EMBL" id="SEO73231.1"/>
    </source>
</evidence>
<dbReference type="GO" id="GO:0006072">
    <property type="term" value="P:glycerol-3-phosphate metabolic process"/>
    <property type="evidence" value="ECO:0007669"/>
    <property type="project" value="InterPro"/>
</dbReference>
<dbReference type="Gene3D" id="1.10.1040.10">
    <property type="entry name" value="N-(1-d-carboxylethyl)-l-norvaline Dehydrogenase, domain 2"/>
    <property type="match status" value="1"/>
</dbReference>
<dbReference type="GO" id="GO:0005975">
    <property type="term" value="P:carbohydrate metabolic process"/>
    <property type="evidence" value="ECO:0007669"/>
    <property type="project" value="InterPro"/>
</dbReference>
<name>A0A1H8S3G0_9ACTN</name>
<dbReference type="InterPro" id="IPR008927">
    <property type="entry name" value="6-PGluconate_DH-like_C_sf"/>
</dbReference>
<organism evidence="2 3">
    <name type="scientific">Actinacidiphila rubida</name>
    <dbReference type="NCBI Taxonomy" id="310780"/>
    <lineage>
        <taxon>Bacteria</taxon>
        <taxon>Bacillati</taxon>
        <taxon>Actinomycetota</taxon>
        <taxon>Actinomycetes</taxon>
        <taxon>Kitasatosporales</taxon>
        <taxon>Streptomycetaceae</taxon>
        <taxon>Actinacidiphila</taxon>
    </lineage>
</organism>
<evidence type="ECO:0000259" key="1">
    <source>
        <dbReference type="Pfam" id="PF07479"/>
    </source>
</evidence>
<sequence>MTGCGLGGAVKSVIALAVGIASGMRLGDNTKAMLIARGLYDIHRLGMFFTASPRHADVLLIPRAL</sequence>
<dbReference type="EMBL" id="FODD01000039">
    <property type="protein sequence ID" value="SEO73231.1"/>
    <property type="molecule type" value="Genomic_DNA"/>
</dbReference>
<protein>
    <submittedName>
        <fullName evidence="2">Glycerol-3-phosphate dehydrogenase (NAD(P)+)</fullName>
    </submittedName>
</protein>
<feature type="domain" description="Glycerol-3-phosphate dehydrogenase NAD-dependent C-terminal" evidence="1">
    <location>
        <begin position="2"/>
        <end position="54"/>
    </location>
</feature>
<dbReference type="Pfam" id="PF07479">
    <property type="entry name" value="NAD_Gly3P_dh_C"/>
    <property type="match status" value="1"/>
</dbReference>
<dbReference type="AlphaFoldDB" id="A0A1H8S3G0"/>
<keyword evidence="3" id="KW-1185">Reference proteome</keyword>
<dbReference type="STRING" id="310780.SAMN05216267_10393"/>